<feature type="transmembrane region" description="Helical" evidence="2">
    <location>
        <begin position="163"/>
        <end position="183"/>
    </location>
</feature>
<evidence type="ECO:0000256" key="2">
    <source>
        <dbReference type="SAM" id="Phobius"/>
    </source>
</evidence>
<comment type="caution">
    <text evidence="3">The sequence shown here is derived from an EMBL/GenBank/DDBJ whole genome shotgun (WGS) entry which is preliminary data.</text>
</comment>
<keyword evidence="2" id="KW-0472">Membrane</keyword>
<dbReference type="RefSeq" id="WP_377980978.1">
    <property type="nucleotide sequence ID" value="NZ_JBBKXX010000002.1"/>
</dbReference>
<protein>
    <recommendedName>
        <fullName evidence="5">DUF1640 domain-containing protein</fullName>
    </recommendedName>
</protein>
<keyword evidence="2" id="KW-1133">Transmembrane helix</keyword>
<proteinExistence type="predicted"/>
<evidence type="ECO:0000313" key="3">
    <source>
        <dbReference type="EMBL" id="MFD3408599.1"/>
    </source>
</evidence>
<dbReference type="Proteomes" id="UP001598019">
    <property type="component" value="Unassembled WGS sequence"/>
</dbReference>
<evidence type="ECO:0000313" key="4">
    <source>
        <dbReference type="Proteomes" id="UP001598019"/>
    </source>
</evidence>
<evidence type="ECO:0008006" key="5">
    <source>
        <dbReference type="Google" id="ProtNLM"/>
    </source>
</evidence>
<gene>
    <name evidence="3" type="ORF">SKC37_08015</name>
</gene>
<reference evidence="3 4" key="1">
    <citation type="submission" date="2024-03" db="EMBL/GenBank/DDBJ databases">
        <title>Aquirufa genome sequencing.</title>
        <authorList>
            <person name="Pitt A."/>
            <person name="Hahn M.W."/>
        </authorList>
    </citation>
    <scope>NUCLEOTIDE SEQUENCE [LARGE SCALE GENOMIC DNA]</scope>
    <source>
        <strain evidence="3 4">HETE-83D</strain>
    </source>
</reference>
<accession>A0ABW6DIT4</accession>
<keyword evidence="1" id="KW-0175">Coiled coil</keyword>
<keyword evidence="2" id="KW-0812">Transmembrane</keyword>
<organism evidence="3 4">
    <name type="scientific">Aquirufa esocilacus</name>
    <dbReference type="NCBI Taxonomy" id="3096513"/>
    <lineage>
        <taxon>Bacteria</taxon>
        <taxon>Pseudomonadati</taxon>
        <taxon>Bacteroidota</taxon>
        <taxon>Cytophagia</taxon>
        <taxon>Cytophagales</taxon>
        <taxon>Flectobacillaceae</taxon>
        <taxon>Aquirufa</taxon>
    </lineage>
</organism>
<name>A0ABW6DIT4_9BACT</name>
<dbReference type="EMBL" id="JBBKXX010000002">
    <property type="protein sequence ID" value="MFD3408599.1"/>
    <property type="molecule type" value="Genomic_DNA"/>
</dbReference>
<keyword evidence="4" id="KW-1185">Reference proteome</keyword>
<feature type="coiled-coil region" evidence="1">
    <location>
        <begin position="132"/>
        <end position="159"/>
    </location>
</feature>
<sequence>MQPLNIKLYDLARAKLHLNDNDAMDFVSSIHELQDHRFENLVTKEYLDQKLFGITEKINKIDLNSIDRTNNFGISLFEKMSQIDSNSIERTNKLETSLIEKLSQIDSNSIDRTNKLETSLIEKLSQIDSNSIDRTNKLETKLSEKINKLENSISEFKADNLKWMFIFWVGQMSVTIAVVMIFIKR</sequence>
<evidence type="ECO:0000256" key="1">
    <source>
        <dbReference type="SAM" id="Coils"/>
    </source>
</evidence>